<accession>A0A8H7DK81</accession>
<evidence type="ECO:0000256" key="8">
    <source>
        <dbReference type="ARBA" id="ARBA00049360"/>
    </source>
</evidence>
<evidence type="ECO:0000256" key="2">
    <source>
        <dbReference type="ARBA" id="ARBA00006752"/>
    </source>
</evidence>
<comment type="subcellular location">
    <subcellularLocation>
        <location evidence="1">Cytoplasm</location>
        <location evidence="1">Cytoskeleton</location>
    </subcellularLocation>
</comment>
<dbReference type="Pfam" id="PF00022">
    <property type="entry name" value="Actin"/>
    <property type="match status" value="2"/>
</dbReference>
<dbReference type="InterPro" id="IPR004001">
    <property type="entry name" value="Actin_CS"/>
</dbReference>
<dbReference type="AlphaFoldDB" id="A0A8H7DK81"/>
<keyword evidence="11" id="KW-1185">Reference proteome</keyword>
<dbReference type="SUPFAM" id="SSF53067">
    <property type="entry name" value="Actin-like ATPase domain"/>
    <property type="match status" value="2"/>
</dbReference>
<evidence type="ECO:0000256" key="6">
    <source>
        <dbReference type="ARBA" id="ARBA00022840"/>
    </source>
</evidence>
<keyword evidence="7" id="KW-0206">Cytoskeleton</keyword>
<dbReference type="GO" id="GO:0005524">
    <property type="term" value="F:ATP binding"/>
    <property type="evidence" value="ECO:0007669"/>
    <property type="project" value="UniProtKB-KW"/>
</dbReference>
<dbReference type="PANTHER" id="PTHR11937">
    <property type="entry name" value="ACTIN"/>
    <property type="match status" value="1"/>
</dbReference>
<dbReference type="Gene3D" id="3.90.640.10">
    <property type="entry name" value="Actin, Chain A, domain 4"/>
    <property type="match status" value="1"/>
</dbReference>
<evidence type="ECO:0000256" key="4">
    <source>
        <dbReference type="ARBA" id="ARBA00022741"/>
    </source>
</evidence>
<dbReference type="Gene3D" id="3.30.420.40">
    <property type="match status" value="4"/>
</dbReference>
<keyword evidence="6" id="KW-0067">ATP-binding</keyword>
<evidence type="ECO:0000256" key="5">
    <source>
        <dbReference type="ARBA" id="ARBA00022801"/>
    </source>
</evidence>
<dbReference type="EMBL" id="JACAZH010000002">
    <property type="protein sequence ID" value="KAF7374321.1"/>
    <property type="molecule type" value="Genomic_DNA"/>
</dbReference>
<proteinExistence type="inferred from homology"/>
<keyword evidence="5" id="KW-0378">Hydrolase</keyword>
<comment type="catalytic activity">
    <reaction evidence="8">
        <text>ATP + H2O = ADP + phosphate + H(+)</text>
        <dbReference type="Rhea" id="RHEA:13065"/>
        <dbReference type="ChEBI" id="CHEBI:15377"/>
        <dbReference type="ChEBI" id="CHEBI:15378"/>
        <dbReference type="ChEBI" id="CHEBI:30616"/>
        <dbReference type="ChEBI" id="CHEBI:43474"/>
        <dbReference type="ChEBI" id="CHEBI:456216"/>
    </reaction>
</comment>
<evidence type="ECO:0000256" key="9">
    <source>
        <dbReference type="RuleBase" id="RU000487"/>
    </source>
</evidence>
<evidence type="ECO:0000256" key="3">
    <source>
        <dbReference type="ARBA" id="ARBA00022490"/>
    </source>
</evidence>
<evidence type="ECO:0000313" key="11">
    <source>
        <dbReference type="Proteomes" id="UP000623467"/>
    </source>
</evidence>
<keyword evidence="3" id="KW-0963">Cytoplasm</keyword>
<dbReference type="PROSITE" id="PS00432">
    <property type="entry name" value="ACTINS_2"/>
    <property type="match status" value="1"/>
</dbReference>
<dbReference type="SMART" id="SM00268">
    <property type="entry name" value="ACTIN"/>
    <property type="match status" value="1"/>
</dbReference>
<protein>
    <submittedName>
        <fullName evidence="10">Actin 1</fullName>
    </submittedName>
</protein>
<dbReference type="OrthoDB" id="5132116at2759"/>
<evidence type="ECO:0000256" key="1">
    <source>
        <dbReference type="ARBA" id="ARBA00004245"/>
    </source>
</evidence>
<gene>
    <name evidence="10" type="ORF">MSAN_00315500</name>
</gene>
<dbReference type="GO" id="GO:0005856">
    <property type="term" value="C:cytoskeleton"/>
    <property type="evidence" value="ECO:0007669"/>
    <property type="project" value="UniProtKB-SubCell"/>
</dbReference>
<comment type="similarity">
    <text evidence="2 9">Belongs to the actin family.</text>
</comment>
<dbReference type="InterPro" id="IPR043129">
    <property type="entry name" value="ATPase_NBD"/>
</dbReference>
<evidence type="ECO:0000256" key="7">
    <source>
        <dbReference type="ARBA" id="ARBA00023212"/>
    </source>
</evidence>
<dbReference type="GO" id="GO:0016787">
    <property type="term" value="F:hydrolase activity"/>
    <property type="evidence" value="ECO:0007669"/>
    <property type="project" value="UniProtKB-KW"/>
</dbReference>
<dbReference type="Proteomes" id="UP000623467">
    <property type="component" value="Unassembled WGS sequence"/>
</dbReference>
<organism evidence="10 11">
    <name type="scientific">Mycena sanguinolenta</name>
    <dbReference type="NCBI Taxonomy" id="230812"/>
    <lineage>
        <taxon>Eukaryota</taxon>
        <taxon>Fungi</taxon>
        <taxon>Dikarya</taxon>
        <taxon>Basidiomycota</taxon>
        <taxon>Agaricomycotina</taxon>
        <taxon>Agaricomycetes</taxon>
        <taxon>Agaricomycetidae</taxon>
        <taxon>Agaricales</taxon>
        <taxon>Marasmiineae</taxon>
        <taxon>Mycenaceae</taxon>
        <taxon>Mycena</taxon>
    </lineage>
</organism>
<dbReference type="InterPro" id="IPR004000">
    <property type="entry name" value="Actin"/>
</dbReference>
<evidence type="ECO:0000313" key="10">
    <source>
        <dbReference type="EMBL" id="KAF7374321.1"/>
    </source>
</evidence>
<reference evidence="10" key="1">
    <citation type="submission" date="2020-05" db="EMBL/GenBank/DDBJ databases">
        <title>Mycena genomes resolve the evolution of fungal bioluminescence.</title>
        <authorList>
            <person name="Tsai I.J."/>
        </authorList>
    </citation>
    <scope>NUCLEOTIDE SEQUENCE</scope>
    <source>
        <strain evidence="10">160909Yilan</strain>
    </source>
</reference>
<keyword evidence="4" id="KW-0547">Nucleotide-binding</keyword>
<dbReference type="FunFam" id="3.30.420.40:FF:000218">
    <property type="entry name" value="actin, alpha sarcomeric/skeletal-like"/>
    <property type="match status" value="1"/>
</dbReference>
<name>A0A8H7DK81_9AGAR</name>
<sequence length="354" mass="39162">MADGNAAAVVVDTGSGMCKAGCKFVFLRTRINILLLAFLVAGDEAPRNVFSSIGRPRQAGNPDDTYIGDGAQAERDILFYIPYRTRDRDQLGRPREALAPHLQRKKMTSIIFEIFNAPAFHVQNQAVLALFANGRTTGTVVDSGDGVSHTVPIYEGISFPHATLRLDVAGRDITNYLMKNLSDRGYTAEHGVVQDIKEKICFVALNFEQELRTEAEPSALEKRFRAPEALFRPSMIGLEASGIHDTTFKSIMKCDLDLRRDLSAVLLSGGSTMFPGIADRMQKELGSMAPTNMRVRVVAAPERKYSVWIGGSIMGSLPTFQNVWITKKEYDESEPGIVHRKCPATGINMFNYHQ</sequence>
<comment type="caution">
    <text evidence="10">The sequence shown here is derived from an EMBL/GenBank/DDBJ whole genome shotgun (WGS) entry which is preliminary data.</text>
</comment>